<accession>J3NNS8</accession>
<organism evidence="3">
    <name type="scientific">Gaeumannomyces tritici (strain R3-111a-1)</name>
    <name type="common">Wheat and barley take-all root rot fungus</name>
    <name type="synonym">Gaeumannomyces graminis var. tritici</name>
    <dbReference type="NCBI Taxonomy" id="644352"/>
    <lineage>
        <taxon>Eukaryota</taxon>
        <taxon>Fungi</taxon>
        <taxon>Dikarya</taxon>
        <taxon>Ascomycota</taxon>
        <taxon>Pezizomycotina</taxon>
        <taxon>Sordariomycetes</taxon>
        <taxon>Sordariomycetidae</taxon>
        <taxon>Magnaporthales</taxon>
        <taxon>Magnaporthaceae</taxon>
        <taxon>Gaeumannomyces</taxon>
    </lineage>
</organism>
<name>J3NNS8_GAET3</name>
<evidence type="ECO:0000313" key="5">
    <source>
        <dbReference type="Proteomes" id="UP000006039"/>
    </source>
</evidence>
<evidence type="ECO:0000313" key="4">
    <source>
        <dbReference type="EnsemblFungi" id="EJT77831"/>
    </source>
</evidence>
<dbReference type="Proteomes" id="UP000006039">
    <property type="component" value="Unassembled WGS sequence"/>
</dbReference>
<dbReference type="InterPro" id="IPR018828">
    <property type="entry name" value="RRG7"/>
</dbReference>
<proteinExistence type="predicted"/>
<dbReference type="eggNOG" id="ENOG502S6ZS">
    <property type="taxonomic scope" value="Eukaryota"/>
</dbReference>
<gene>
    <name evidence="4" type="primary">20343392</name>
    <name evidence="3" type="ORF">GGTG_02934</name>
</gene>
<evidence type="ECO:0000313" key="3">
    <source>
        <dbReference type="EMBL" id="EJT77831.1"/>
    </source>
</evidence>
<keyword evidence="5" id="KW-1185">Reference proteome</keyword>
<reference evidence="3" key="2">
    <citation type="submission" date="2010-07" db="EMBL/GenBank/DDBJ databases">
        <authorList>
            <consortium name="The Broad Institute Genome Sequencing Platform"/>
            <consortium name="Broad Institute Genome Sequencing Center for Infectious Disease"/>
            <person name="Ma L.-J."/>
            <person name="Dead R."/>
            <person name="Young S."/>
            <person name="Zeng Q."/>
            <person name="Koehrsen M."/>
            <person name="Alvarado L."/>
            <person name="Berlin A."/>
            <person name="Chapman S.B."/>
            <person name="Chen Z."/>
            <person name="Freedman E."/>
            <person name="Gellesch M."/>
            <person name="Goldberg J."/>
            <person name="Griggs A."/>
            <person name="Gujja S."/>
            <person name="Heilman E.R."/>
            <person name="Heiman D."/>
            <person name="Hepburn T."/>
            <person name="Howarth C."/>
            <person name="Jen D."/>
            <person name="Larson L."/>
            <person name="Mehta T."/>
            <person name="Neiman D."/>
            <person name="Pearson M."/>
            <person name="Roberts A."/>
            <person name="Saif S."/>
            <person name="Shea T."/>
            <person name="Shenoy N."/>
            <person name="Sisk P."/>
            <person name="Stolte C."/>
            <person name="Sykes S."/>
            <person name="Walk T."/>
            <person name="White J."/>
            <person name="Yandava C."/>
            <person name="Haas B."/>
            <person name="Nusbaum C."/>
            <person name="Birren B."/>
        </authorList>
    </citation>
    <scope>NUCLEOTIDE SEQUENCE</scope>
    <source>
        <strain evidence="3">R3-111a-1</strain>
    </source>
</reference>
<reference evidence="4" key="5">
    <citation type="submission" date="2018-04" db="UniProtKB">
        <authorList>
            <consortium name="EnsemblFungi"/>
        </authorList>
    </citation>
    <scope>IDENTIFICATION</scope>
    <source>
        <strain evidence="4">R3-111a-1</strain>
    </source>
</reference>
<dbReference type="GO" id="GO:0005739">
    <property type="term" value="C:mitochondrion"/>
    <property type="evidence" value="ECO:0007669"/>
    <property type="project" value="UniProtKB-SubCell"/>
</dbReference>
<dbReference type="Gene3D" id="3.40.1350.10">
    <property type="match status" value="1"/>
</dbReference>
<dbReference type="InterPro" id="IPR011856">
    <property type="entry name" value="tRNA_endonuc-like_dom_sf"/>
</dbReference>
<dbReference type="HOGENOM" id="CLU_060368_0_0_1"/>
<comment type="subcellular location">
    <subcellularLocation>
        <location evidence="1">Mitochondrion</location>
    </subcellularLocation>
</comment>
<sequence length="230" mass="24895">MFIPTRLVVPTSLGRLRAWFSSTSHPCASTPASSETLHYPEPATSQHQCLDSFLQHAKRTGLDPGSTIYVGTHFEYTVMRSLSRYGFSLRRVGGVSDFGIDLLGTWTVPSSPTPLKVLLQCKAMSRKALPHHIRELEGAFVGAPTGWRGRNVVGFLATQQPASKGVRESLGRSRWPMGFITCSQLGQVQQMLWNAGAVDQGLSNLGVTMQHGANGDSQVALSFRGAPLAS</sequence>
<dbReference type="PANTHER" id="PTHR28133:SF1">
    <property type="entry name" value="REQUIRED FOR RESPIRATORY GROWTH PROTEIN 7, MITOCHONDRIAL"/>
    <property type="match status" value="1"/>
</dbReference>
<evidence type="ECO:0000256" key="1">
    <source>
        <dbReference type="ARBA" id="ARBA00004173"/>
    </source>
</evidence>
<reference evidence="3" key="3">
    <citation type="submission" date="2010-09" db="EMBL/GenBank/DDBJ databases">
        <title>Annotation of Gaeumannomyces graminis var. tritici R3-111a-1.</title>
        <authorList>
            <consortium name="The Broad Institute Genome Sequencing Platform"/>
            <person name="Ma L.-J."/>
            <person name="Dead R."/>
            <person name="Young S.K."/>
            <person name="Zeng Q."/>
            <person name="Gargeya S."/>
            <person name="Fitzgerald M."/>
            <person name="Haas B."/>
            <person name="Abouelleil A."/>
            <person name="Alvarado L."/>
            <person name="Arachchi H.M."/>
            <person name="Berlin A."/>
            <person name="Brown A."/>
            <person name="Chapman S.B."/>
            <person name="Chen Z."/>
            <person name="Dunbar C."/>
            <person name="Freedman E."/>
            <person name="Gearin G."/>
            <person name="Gellesch M."/>
            <person name="Goldberg J."/>
            <person name="Griggs A."/>
            <person name="Gujja S."/>
            <person name="Heiman D."/>
            <person name="Howarth C."/>
            <person name="Larson L."/>
            <person name="Lui A."/>
            <person name="MacDonald P.J.P."/>
            <person name="Mehta T."/>
            <person name="Montmayeur A."/>
            <person name="Murphy C."/>
            <person name="Neiman D."/>
            <person name="Pearson M."/>
            <person name="Priest M."/>
            <person name="Roberts A."/>
            <person name="Saif S."/>
            <person name="Shea T."/>
            <person name="Shenoy N."/>
            <person name="Sisk P."/>
            <person name="Stolte C."/>
            <person name="Sykes S."/>
            <person name="Yandava C."/>
            <person name="Wortman J."/>
            <person name="Nusbaum C."/>
            <person name="Birren B."/>
        </authorList>
    </citation>
    <scope>NUCLEOTIDE SEQUENCE</scope>
    <source>
        <strain evidence="3">R3-111a-1</strain>
    </source>
</reference>
<dbReference type="OrthoDB" id="20734at2759"/>
<reference evidence="5" key="1">
    <citation type="submission" date="2010-07" db="EMBL/GenBank/DDBJ databases">
        <title>The genome sequence of Gaeumannomyces graminis var. tritici strain R3-111a-1.</title>
        <authorList>
            <consortium name="The Broad Institute Genome Sequencing Platform"/>
            <person name="Ma L.-J."/>
            <person name="Dead R."/>
            <person name="Young S."/>
            <person name="Zeng Q."/>
            <person name="Koehrsen M."/>
            <person name="Alvarado L."/>
            <person name="Berlin A."/>
            <person name="Chapman S.B."/>
            <person name="Chen Z."/>
            <person name="Freedman E."/>
            <person name="Gellesch M."/>
            <person name="Goldberg J."/>
            <person name="Griggs A."/>
            <person name="Gujja S."/>
            <person name="Heilman E.R."/>
            <person name="Heiman D."/>
            <person name="Hepburn T."/>
            <person name="Howarth C."/>
            <person name="Jen D."/>
            <person name="Larson L."/>
            <person name="Mehta T."/>
            <person name="Neiman D."/>
            <person name="Pearson M."/>
            <person name="Roberts A."/>
            <person name="Saif S."/>
            <person name="Shea T."/>
            <person name="Shenoy N."/>
            <person name="Sisk P."/>
            <person name="Stolte C."/>
            <person name="Sykes S."/>
            <person name="Walk T."/>
            <person name="White J."/>
            <person name="Yandava C."/>
            <person name="Haas B."/>
            <person name="Nusbaum C."/>
            <person name="Birren B."/>
        </authorList>
    </citation>
    <scope>NUCLEOTIDE SEQUENCE [LARGE SCALE GENOMIC DNA]</scope>
    <source>
        <strain evidence="5">R3-111a-1</strain>
    </source>
</reference>
<dbReference type="GO" id="GO:0003676">
    <property type="term" value="F:nucleic acid binding"/>
    <property type="evidence" value="ECO:0007669"/>
    <property type="project" value="InterPro"/>
</dbReference>
<dbReference type="VEuPathDB" id="FungiDB:GGTG_02934"/>
<dbReference type="EMBL" id="GL385396">
    <property type="protein sequence ID" value="EJT77831.1"/>
    <property type="molecule type" value="Genomic_DNA"/>
</dbReference>
<protein>
    <recommendedName>
        <fullName evidence="6">Restriction endonuclease type IV Mrr domain-containing protein</fullName>
    </recommendedName>
</protein>
<dbReference type="GeneID" id="20343392"/>
<evidence type="ECO:0008006" key="6">
    <source>
        <dbReference type="Google" id="ProtNLM"/>
    </source>
</evidence>
<dbReference type="AlphaFoldDB" id="J3NNS8"/>
<evidence type="ECO:0000256" key="2">
    <source>
        <dbReference type="ARBA" id="ARBA00023128"/>
    </source>
</evidence>
<dbReference type="RefSeq" id="XP_009218976.1">
    <property type="nucleotide sequence ID" value="XM_009220712.1"/>
</dbReference>
<dbReference type="PANTHER" id="PTHR28133">
    <property type="entry name" value="REQUIRED FOR RESPIRATORY GROWTH PROTEIN 7, MITOCHONDRIAL"/>
    <property type="match status" value="1"/>
</dbReference>
<dbReference type="EnsemblFungi" id="EJT77831">
    <property type="protein sequence ID" value="EJT77831"/>
    <property type="gene ID" value="GGTG_02934"/>
</dbReference>
<dbReference type="FunCoup" id="J3NNS8">
    <property type="interactions" value="38"/>
</dbReference>
<reference evidence="4" key="4">
    <citation type="journal article" date="2015" name="G3 (Bethesda)">
        <title>Genome sequences of three phytopathogenic species of the Magnaporthaceae family of fungi.</title>
        <authorList>
            <person name="Okagaki L.H."/>
            <person name="Nunes C.C."/>
            <person name="Sailsbery J."/>
            <person name="Clay B."/>
            <person name="Brown D."/>
            <person name="John T."/>
            <person name="Oh Y."/>
            <person name="Young N."/>
            <person name="Fitzgerald M."/>
            <person name="Haas B.J."/>
            <person name="Zeng Q."/>
            <person name="Young S."/>
            <person name="Adiconis X."/>
            <person name="Fan L."/>
            <person name="Levin J.Z."/>
            <person name="Mitchell T.K."/>
            <person name="Okubara P.A."/>
            <person name="Farman M.L."/>
            <person name="Kohn L.M."/>
            <person name="Birren B."/>
            <person name="Ma L.-J."/>
            <person name="Dean R.A."/>
        </authorList>
    </citation>
    <scope>NUCLEOTIDE SEQUENCE</scope>
    <source>
        <strain evidence="4">R3-111a-1</strain>
    </source>
</reference>
<keyword evidence="2" id="KW-0496">Mitochondrion</keyword>
<dbReference type="Pfam" id="PF10356">
    <property type="entry name" value="RRG7"/>
    <property type="match status" value="2"/>
</dbReference>